<dbReference type="PANTHER" id="PTHR18063">
    <property type="entry name" value="NF-E2 INDUCIBLE PROTEIN"/>
    <property type="match status" value="1"/>
</dbReference>
<evidence type="ECO:0000313" key="7">
    <source>
        <dbReference type="Proteomes" id="UP001279410"/>
    </source>
</evidence>
<organism evidence="6 7">
    <name type="scientific">Lates japonicus</name>
    <name type="common">Japanese lates</name>
    <dbReference type="NCBI Taxonomy" id="270547"/>
    <lineage>
        <taxon>Eukaryota</taxon>
        <taxon>Metazoa</taxon>
        <taxon>Chordata</taxon>
        <taxon>Craniata</taxon>
        <taxon>Vertebrata</taxon>
        <taxon>Euteleostomi</taxon>
        <taxon>Actinopterygii</taxon>
        <taxon>Neopterygii</taxon>
        <taxon>Teleostei</taxon>
        <taxon>Neoteleostei</taxon>
        <taxon>Acanthomorphata</taxon>
        <taxon>Carangaria</taxon>
        <taxon>Carangaria incertae sedis</taxon>
        <taxon>Centropomidae</taxon>
        <taxon>Lates</taxon>
    </lineage>
</organism>
<evidence type="ECO:0000313" key="6">
    <source>
        <dbReference type="EMBL" id="GLD47508.1"/>
    </source>
</evidence>
<dbReference type="InterPro" id="IPR033979">
    <property type="entry name" value="MINDY_domain"/>
</dbReference>
<dbReference type="GO" id="GO:1990380">
    <property type="term" value="F:K48-linked deubiquitinase activity"/>
    <property type="evidence" value="ECO:0007669"/>
    <property type="project" value="UniProtKB-UniRule"/>
</dbReference>
<dbReference type="InterPro" id="IPR007518">
    <property type="entry name" value="MINDY"/>
</dbReference>
<evidence type="ECO:0000256" key="1">
    <source>
        <dbReference type="ARBA" id="ARBA00000707"/>
    </source>
</evidence>
<dbReference type="GO" id="GO:0036435">
    <property type="term" value="F:K48-linked polyubiquitin modification-dependent protein binding"/>
    <property type="evidence" value="ECO:0007669"/>
    <property type="project" value="UniProtKB-UniRule"/>
</dbReference>
<comment type="function">
    <text evidence="3">Hydrolase that can specifically remove 'Lys-48'-linked conjugated ubiquitin from proteins. Has exodeubiquitinase activity and has a preference for long polyubiquitin chains. May play a regulatory role at the level of protein turnover.</text>
</comment>
<dbReference type="Pfam" id="PF04424">
    <property type="entry name" value="MINDY_DUB"/>
    <property type="match status" value="2"/>
</dbReference>
<feature type="compositionally biased region" description="Low complexity" evidence="4">
    <location>
        <begin position="188"/>
        <end position="205"/>
    </location>
</feature>
<evidence type="ECO:0000256" key="4">
    <source>
        <dbReference type="SAM" id="MobiDB-lite"/>
    </source>
</evidence>
<proteinExistence type="inferred from homology"/>
<feature type="region of interest" description="Disordered" evidence="4">
    <location>
        <begin position="54"/>
        <end position="208"/>
    </location>
</feature>
<feature type="compositionally biased region" description="Polar residues" evidence="4">
    <location>
        <begin position="521"/>
        <end position="532"/>
    </location>
</feature>
<comment type="catalytic activity">
    <reaction evidence="1 3">
        <text>Thiol-dependent hydrolysis of ester, thioester, amide, peptide and isopeptide bonds formed by the C-terminal Gly of ubiquitin (a 76-residue protein attached to proteins as an intracellular targeting signal).</text>
        <dbReference type="EC" id="3.4.19.12"/>
    </reaction>
</comment>
<keyword evidence="7" id="KW-1185">Reference proteome</keyword>
<dbReference type="GO" id="GO:0140934">
    <property type="term" value="F:histone deubiquitinase activity"/>
    <property type="evidence" value="ECO:0007669"/>
    <property type="project" value="UniProtKB-UniRule"/>
</dbReference>
<keyword evidence="3" id="KW-0645">Protease</keyword>
<evidence type="ECO:0000256" key="2">
    <source>
        <dbReference type="ARBA" id="ARBA00006616"/>
    </source>
</evidence>
<dbReference type="AlphaFoldDB" id="A0AAD3QWZ8"/>
<comment type="caution">
    <text evidence="6">The sequence shown here is derived from an EMBL/GenBank/DDBJ whole genome shotgun (WGS) entry which is preliminary data.</text>
</comment>
<dbReference type="GO" id="GO:0005829">
    <property type="term" value="C:cytosol"/>
    <property type="evidence" value="ECO:0007669"/>
    <property type="project" value="TreeGrafter"/>
</dbReference>
<keyword evidence="3" id="KW-0378">Hydrolase</keyword>
<dbReference type="GO" id="GO:0016807">
    <property type="term" value="F:cysteine-type carboxypeptidase activity"/>
    <property type="evidence" value="ECO:0007669"/>
    <property type="project" value="TreeGrafter"/>
</dbReference>
<evidence type="ECO:0000256" key="3">
    <source>
        <dbReference type="RuleBase" id="RU367139"/>
    </source>
</evidence>
<comment type="similarity">
    <text evidence="2 3">Belongs to the MINDY deubiquitinase family. FAM63 subfamily.</text>
</comment>
<feature type="domain" description="MINDY deubiquitinase" evidence="5">
    <location>
        <begin position="262"/>
        <end position="361"/>
    </location>
</feature>
<feature type="region of interest" description="Disordered" evidence="4">
    <location>
        <begin position="510"/>
        <end position="532"/>
    </location>
</feature>
<dbReference type="GO" id="GO:0006508">
    <property type="term" value="P:proteolysis"/>
    <property type="evidence" value="ECO:0007669"/>
    <property type="project" value="UniProtKB-KW"/>
</dbReference>
<keyword evidence="3" id="KW-0833">Ubl conjugation pathway</keyword>
<accession>A0AAD3QWZ8</accession>
<dbReference type="Proteomes" id="UP001279410">
    <property type="component" value="Unassembled WGS sequence"/>
</dbReference>
<protein>
    <recommendedName>
        <fullName evidence="3">Ubiquitin carboxyl-terminal hydrolase</fullName>
        <ecNumber evidence="3">3.4.19.12</ecNumber>
    </recommendedName>
</protein>
<gene>
    <name evidence="6" type="ORF">AKAME5_000167200</name>
</gene>
<dbReference type="GO" id="GO:0004843">
    <property type="term" value="F:cysteine-type deubiquitinase activity"/>
    <property type="evidence" value="ECO:0007669"/>
    <property type="project" value="UniProtKB-UniRule"/>
</dbReference>
<dbReference type="EC" id="3.4.19.12" evidence="3"/>
<reference evidence="6" key="1">
    <citation type="submission" date="2022-08" db="EMBL/GenBank/DDBJ databases">
        <title>Genome sequencing of akame (Lates japonicus).</title>
        <authorList>
            <person name="Hashiguchi Y."/>
            <person name="Takahashi H."/>
        </authorList>
    </citation>
    <scope>NUCLEOTIDE SEQUENCE</scope>
    <source>
        <strain evidence="6">Kochi</strain>
    </source>
</reference>
<name>A0AAD3QWZ8_LATJO</name>
<keyword evidence="3" id="KW-0788">Thiol protease</keyword>
<sequence length="532" mass="56161">MEKNANLHRDTDGSSPCATIVAAMGDAPVVGGVKGVAEKCRNSEAALSTLDNVTCNDSSADVGAPSADNVTAGAGKSDGPEAVQVLPGQEDQRKDAEASGSRPGSGDQISNGMGHESMLASGDREGGASKLVNNRTDGPTSPPAEETAEPEAAGETEPTKLVKPTHLCPDTETTADVKSALSGDRTLSEGPPSGSDPDPSLGGESRSIDSLESFSNLNSCPSSDLNSEGLEDRGLALALQTEYGADETKTSYSKDRAAGQSIYHIKWIKWREENTPIITQNENGPCPLLAIMNVLLLAWKVKMPPMMEIITAEQLMEYLGDYILETKPKEISEAQRLNYEQNMVILMAVLHKLQTGLDVSIEDSPGEAALKLSERSSFISVCQMHDIVKAVGNCSYNQLVEKIISCKQSDNSELAGEGIVAEQFLNSTATQLTYHGLCELTSTVQEALCLLQEQPLQHHDRSTSSPPGDRPGFLTREGCLGGVCTASAEASNFCDSEFGCGLLGIQGSVPRPAGSDEPGLSSENQQLPTTTS</sequence>
<feature type="domain" description="MINDY deubiquitinase" evidence="5">
    <location>
        <begin position="384"/>
        <end position="447"/>
    </location>
</feature>
<dbReference type="PANTHER" id="PTHR18063:SF8">
    <property type="entry name" value="UBIQUITIN CARBOXYL-TERMINAL HYDROLASE MINDY-2"/>
    <property type="match status" value="1"/>
</dbReference>
<evidence type="ECO:0000259" key="5">
    <source>
        <dbReference type="Pfam" id="PF04424"/>
    </source>
</evidence>
<dbReference type="EMBL" id="BRZM01000003">
    <property type="protein sequence ID" value="GLD47508.1"/>
    <property type="molecule type" value="Genomic_DNA"/>
</dbReference>
<dbReference type="GO" id="GO:0071108">
    <property type="term" value="P:protein K48-linked deubiquitination"/>
    <property type="evidence" value="ECO:0007669"/>
    <property type="project" value="TreeGrafter"/>
</dbReference>
<dbReference type="GO" id="GO:0071944">
    <property type="term" value="C:cell periphery"/>
    <property type="evidence" value="ECO:0007669"/>
    <property type="project" value="TreeGrafter"/>
</dbReference>